<dbReference type="RefSeq" id="WP_289961674.1">
    <property type="nucleotide sequence ID" value="NZ_JAUEOZ010000001.1"/>
</dbReference>
<keyword evidence="3" id="KW-1185">Reference proteome</keyword>
<gene>
    <name evidence="2" type="ORF">QWJ08_09250</name>
</gene>
<reference evidence="2" key="1">
    <citation type="submission" date="2024-05" db="EMBL/GenBank/DDBJ databases">
        <title>Genome Sequences of Four Agar- Degrading Marine Bacteria.</title>
        <authorList>
            <person name="Phillips E.K."/>
            <person name="Shaffer J.C."/>
            <person name="Henson M.W."/>
            <person name="Temperton B."/>
            <person name="Thrash C.J."/>
            <person name="Martin M.O."/>
        </authorList>
    </citation>
    <scope>NUCLEOTIDE SEQUENCE</scope>
    <source>
        <strain evidence="2">EKP203</strain>
    </source>
</reference>
<dbReference type="PROSITE" id="PS51257">
    <property type="entry name" value="PROKAR_LIPOPROTEIN"/>
    <property type="match status" value="1"/>
</dbReference>
<accession>A0ABT7Y0N4</accession>
<proteinExistence type="predicted"/>
<comment type="caution">
    <text evidence="2">The sequence shown here is derived from an EMBL/GenBank/DDBJ whole genome shotgun (WGS) entry which is preliminary data.</text>
</comment>
<evidence type="ECO:0000256" key="1">
    <source>
        <dbReference type="SAM" id="SignalP"/>
    </source>
</evidence>
<protein>
    <recommendedName>
        <fullName evidence="4">Flagellar sheath protein A</fullName>
    </recommendedName>
</protein>
<organism evidence="2 3">
    <name type="scientific">Vibrio agarivorans</name>
    <dbReference type="NCBI Taxonomy" id="153622"/>
    <lineage>
        <taxon>Bacteria</taxon>
        <taxon>Pseudomonadati</taxon>
        <taxon>Pseudomonadota</taxon>
        <taxon>Gammaproteobacteria</taxon>
        <taxon>Vibrionales</taxon>
        <taxon>Vibrionaceae</taxon>
        <taxon>Vibrio</taxon>
    </lineage>
</organism>
<feature type="chain" id="PRO_5045054867" description="Flagellar sheath protein A" evidence="1">
    <location>
        <begin position="20"/>
        <end position="509"/>
    </location>
</feature>
<dbReference type="EMBL" id="JAUEOZ010000001">
    <property type="protein sequence ID" value="MDN2481581.1"/>
    <property type="molecule type" value="Genomic_DNA"/>
</dbReference>
<evidence type="ECO:0000313" key="3">
    <source>
        <dbReference type="Proteomes" id="UP001169719"/>
    </source>
</evidence>
<sequence length="509" mass="55977">MKKAVVLPIVAAVSGALLGCGGGGGGTPPPTYQPKNVTWNFVEPYQVTETDLGNCSIFYHHIAEDEFEEDYFVAARIATSGYKVLFHNADGSIEEDMTIVGSSNGSITFDWKKVPEDGYVSIEENSGLNAGNRESYITSFAKDLVTNMTLSVRSFQDGNSCVTNETYTRLNFDENAHVRFSSAGSYEYFQTSSSKSQVTGGDRIQGDIPVYSELRAKERKLGTSFSEYDASTGKYNGFVSYAVFDQAYIYDVSDSSVVPNPVLMDDTKHTPFDFITDSNISFQSGSVSVVLDSKVYSWQEIFDQDSGVTNSAFVESDGNLKFWSLSAMGTSSESTGSWDLGLIRALSGQDVYFEQPTYLSDFSSSIVKESCSQGDLCLDAYGFYSEDWNIQRTHVRAVTRTGKSAFQTIYALPDVEQPLMDSSTETIVASNDDKVLVTLAKFDDLEAADVAQFVAYNSFDIDTLSDKDINPNTHQYDVNGVVLGEAGLDKLNQSIMQGHYEFAKNSINW</sequence>
<evidence type="ECO:0008006" key="4">
    <source>
        <dbReference type="Google" id="ProtNLM"/>
    </source>
</evidence>
<evidence type="ECO:0000313" key="2">
    <source>
        <dbReference type="EMBL" id="MDN2481581.1"/>
    </source>
</evidence>
<feature type="signal peptide" evidence="1">
    <location>
        <begin position="1"/>
        <end position="19"/>
    </location>
</feature>
<keyword evidence="1" id="KW-0732">Signal</keyword>
<name>A0ABT7Y0N4_9VIBR</name>
<dbReference type="Proteomes" id="UP001169719">
    <property type="component" value="Unassembled WGS sequence"/>
</dbReference>